<dbReference type="OrthoDB" id="4442598at2759"/>
<dbReference type="VEuPathDB" id="FungiDB:ACJ73_00520"/>
<organism evidence="1 2">
    <name type="scientific">Blastomyces percursus</name>
    <dbReference type="NCBI Taxonomy" id="1658174"/>
    <lineage>
        <taxon>Eukaryota</taxon>
        <taxon>Fungi</taxon>
        <taxon>Dikarya</taxon>
        <taxon>Ascomycota</taxon>
        <taxon>Pezizomycotina</taxon>
        <taxon>Eurotiomycetes</taxon>
        <taxon>Eurotiomycetidae</taxon>
        <taxon>Onygenales</taxon>
        <taxon>Ajellomycetaceae</taxon>
        <taxon>Blastomyces</taxon>
    </lineage>
</organism>
<dbReference type="AlphaFoldDB" id="A0A1J9QHU2"/>
<dbReference type="EMBL" id="LGTZ01000037">
    <property type="protein sequence ID" value="OJD28064.1"/>
    <property type="molecule type" value="Genomic_DNA"/>
</dbReference>
<evidence type="ECO:0000313" key="2">
    <source>
        <dbReference type="Proteomes" id="UP000242791"/>
    </source>
</evidence>
<accession>A0A1J9QHU2</accession>
<sequence>MSRPLICRSWLPPQPSLCRYSSSSSLRPRLVTFDKLLHHIRRSTPRPEPSASQLLRYALTETLKTSSNKYFSQTLEEHMLKAFSHPNLPETWTIFNTDPSKRKRLNRHFTVVDRIDPRYLMIPMEFPKFEALCEKYIISPEVAREFWRSNDAIIGPLTYSCKSEDLARVLLTVNALVARFTFLKVRVPKQLLILGMHAAAQHFSAPALRSYIHRYVSAGHGSLPRNSAIKLLRYLYLSCQASIFRSPTIDMGPMRELVTGLDEHGSTIRPSVHSILSMPGYARPLYLYSHYFQLLGIIGGSRRLLDLWPTVRDRFRERPSDHNVRTFVNSYLAALLRSGFGSEAAYFTEKLSDISNLEDLLPASLWKQLLEQENSEGLLKLVSSQTMNVIMVEALTSMETSLGITWDPDGEGRHVKTTDMDPWWDQWPADEILPSLDPDSNKSGSLGYIERLLREIKLYGSSRSTKELARVANLLHDFEGIEVPLGSSKDQLGQVHEFAWLPQCCPIDFSNNVPPSPYNIAGPQSPSSLGLIRATHDIDGGPIPLSMRKLYLMQLGYVCERRRGSAEGGVNSTTGDIWKWRATGHIICWDRLHERLIMIFLGKGWGTIDPGLYPENSHPLLPSLATLHPKQSSDFQSEFSEDSGLISPIELRYWLDVDPAAYLDS</sequence>
<keyword evidence="2" id="KW-1185">Reference proteome</keyword>
<gene>
    <name evidence="1" type="ORF">ACJ73_00520</name>
</gene>
<comment type="caution">
    <text evidence="1">The sequence shown here is derived from an EMBL/GenBank/DDBJ whole genome shotgun (WGS) entry which is preliminary data.</text>
</comment>
<name>A0A1J9QHU2_9EURO</name>
<proteinExistence type="predicted"/>
<reference evidence="1 2" key="1">
    <citation type="submission" date="2015-08" db="EMBL/GenBank/DDBJ databases">
        <title>Emmonsia species relationships and genome sequence.</title>
        <authorList>
            <person name="Cuomo C.A."/>
            <person name="Schwartz I.S."/>
            <person name="Kenyon C."/>
            <person name="De Hoog G.S."/>
            <person name="Govender N.P."/>
            <person name="Botha A."/>
            <person name="Moreno L."/>
            <person name="De Vries M."/>
            <person name="Munoz J.F."/>
            <person name="Stielow J.B."/>
        </authorList>
    </citation>
    <scope>NUCLEOTIDE SEQUENCE [LARGE SCALE GENOMIC DNA]</scope>
    <source>
        <strain evidence="1 2">EI222</strain>
    </source>
</reference>
<evidence type="ECO:0000313" key="1">
    <source>
        <dbReference type="EMBL" id="OJD28064.1"/>
    </source>
</evidence>
<protein>
    <submittedName>
        <fullName evidence="1">Uncharacterized protein</fullName>
    </submittedName>
</protein>
<dbReference type="Proteomes" id="UP000242791">
    <property type="component" value="Unassembled WGS sequence"/>
</dbReference>